<dbReference type="RefSeq" id="WP_117587544.1">
    <property type="nucleotide sequence ID" value="NZ_QRVA01000029.1"/>
</dbReference>
<evidence type="ECO:0000313" key="9">
    <source>
        <dbReference type="EMBL" id="RGS13558.1"/>
    </source>
</evidence>
<keyword evidence="2" id="KW-0548">Nucleotidyltransferase</keyword>
<evidence type="ECO:0000256" key="7">
    <source>
        <dbReference type="ARBA" id="ARBA00048696"/>
    </source>
</evidence>
<dbReference type="EC" id="2.7.7.108" evidence="5"/>
<organism evidence="9 10">
    <name type="scientific">Segatella copri</name>
    <dbReference type="NCBI Taxonomy" id="165179"/>
    <lineage>
        <taxon>Bacteria</taxon>
        <taxon>Pseudomonadati</taxon>
        <taxon>Bacteroidota</taxon>
        <taxon>Bacteroidia</taxon>
        <taxon>Bacteroidales</taxon>
        <taxon>Prevotellaceae</taxon>
        <taxon>Segatella</taxon>
    </lineage>
</organism>
<dbReference type="Pfam" id="PF02661">
    <property type="entry name" value="Fic"/>
    <property type="match status" value="1"/>
</dbReference>
<protein>
    <recommendedName>
        <fullName evidence="5">protein adenylyltransferase</fullName>
        <ecNumber evidence="5">2.7.7.108</ecNumber>
    </recommendedName>
</protein>
<dbReference type="InterPro" id="IPR003812">
    <property type="entry name" value="Fido"/>
</dbReference>
<evidence type="ECO:0000259" key="8">
    <source>
        <dbReference type="PROSITE" id="PS51459"/>
    </source>
</evidence>
<comment type="caution">
    <text evidence="9">The sequence shown here is derived from an EMBL/GenBank/DDBJ whole genome shotgun (WGS) entry which is preliminary data.</text>
</comment>
<dbReference type="PROSITE" id="PS51459">
    <property type="entry name" value="FIDO"/>
    <property type="match status" value="1"/>
</dbReference>
<dbReference type="CDD" id="cd11586">
    <property type="entry name" value="VbhA_like"/>
    <property type="match status" value="1"/>
</dbReference>
<evidence type="ECO:0000256" key="1">
    <source>
        <dbReference type="ARBA" id="ARBA00022679"/>
    </source>
</evidence>
<gene>
    <name evidence="9" type="ORF">DWY11_11195</name>
</gene>
<evidence type="ECO:0000256" key="4">
    <source>
        <dbReference type="ARBA" id="ARBA00022840"/>
    </source>
</evidence>
<keyword evidence="1" id="KW-0808">Transferase</keyword>
<dbReference type="PANTHER" id="PTHR39560:SF1">
    <property type="entry name" value="PROTEIN ADENYLYLTRANSFERASE FIC-RELATED"/>
    <property type="match status" value="1"/>
</dbReference>
<dbReference type="AlphaFoldDB" id="A0A3E5DXB7"/>
<evidence type="ECO:0000256" key="3">
    <source>
        <dbReference type="ARBA" id="ARBA00022741"/>
    </source>
</evidence>
<dbReference type="SUPFAM" id="SSF140931">
    <property type="entry name" value="Fic-like"/>
    <property type="match status" value="1"/>
</dbReference>
<reference evidence="9 10" key="1">
    <citation type="submission" date="2018-08" db="EMBL/GenBank/DDBJ databases">
        <title>A genome reference for cultivated species of the human gut microbiota.</title>
        <authorList>
            <person name="Zou Y."/>
            <person name="Xue W."/>
            <person name="Luo G."/>
        </authorList>
    </citation>
    <scope>NUCLEOTIDE SEQUENCE [LARGE SCALE GENOMIC DNA]</scope>
    <source>
        <strain evidence="9 10">AF24-12</strain>
    </source>
</reference>
<dbReference type="InterPro" id="IPR049514">
    <property type="entry name" value="Fic-like_C"/>
</dbReference>
<evidence type="ECO:0000256" key="2">
    <source>
        <dbReference type="ARBA" id="ARBA00022695"/>
    </source>
</evidence>
<keyword evidence="4" id="KW-0067">ATP-binding</keyword>
<proteinExistence type="predicted"/>
<evidence type="ECO:0000313" key="10">
    <source>
        <dbReference type="Proteomes" id="UP000283872"/>
    </source>
</evidence>
<keyword evidence="3" id="KW-0547">Nucleotide-binding</keyword>
<comment type="catalytic activity">
    <reaction evidence="6">
        <text>L-threonyl-[protein] + ATP = 3-O-(5'-adenylyl)-L-threonyl-[protein] + diphosphate</text>
        <dbReference type="Rhea" id="RHEA:54292"/>
        <dbReference type="Rhea" id="RHEA-COMP:11060"/>
        <dbReference type="Rhea" id="RHEA-COMP:13847"/>
        <dbReference type="ChEBI" id="CHEBI:30013"/>
        <dbReference type="ChEBI" id="CHEBI:30616"/>
        <dbReference type="ChEBI" id="CHEBI:33019"/>
        <dbReference type="ChEBI" id="CHEBI:138113"/>
        <dbReference type="EC" id="2.7.7.108"/>
    </reaction>
</comment>
<name>A0A3E5DXB7_9BACT</name>
<dbReference type="InterPro" id="IPR036597">
    <property type="entry name" value="Fido-like_dom_sf"/>
</dbReference>
<dbReference type="GO" id="GO:0051302">
    <property type="term" value="P:regulation of cell division"/>
    <property type="evidence" value="ECO:0007669"/>
    <property type="project" value="TreeGrafter"/>
</dbReference>
<dbReference type="Pfam" id="PF21247">
    <property type="entry name" value="Fic-like_C"/>
    <property type="match status" value="1"/>
</dbReference>
<dbReference type="PANTHER" id="PTHR39560">
    <property type="entry name" value="PROTEIN ADENYLYLTRANSFERASE FIC-RELATED"/>
    <property type="match status" value="1"/>
</dbReference>
<feature type="domain" description="Fido" evidence="8">
    <location>
        <begin position="107"/>
        <end position="260"/>
    </location>
</feature>
<accession>A0A3E5DXB7</accession>
<dbReference type="EMBL" id="QRVA01000029">
    <property type="protein sequence ID" value="RGS13558.1"/>
    <property type="molecule type" value="Genomic_DNA"/>
</dbReference>
<dbReference type="Gene3D" id="1.10.3290.10">
    <property type="entry name" value="Fido-like domain"/>
    <property type="match status" value="1"/>
</dbReference>
<evidence type="ECO:0000256" key="6">
    <source>
        <dbReference type="ARBA" id="ARBA00047939"/>
    </source>
</evidence>
<dbReference type="GO" id="GO:0005524">
    <property type="term" value="F:ATP binding"/>
    <property type="evidence" value="ECO:0007669"/>
    <property type="project" value="UniProtKB-KW"/>
</dbReference>
<dbReference type="Proteomes" id="UP000283872">
    <property type="component" value="Unassembled WGS sequence"/>
</dbReference>
<evidence type="ECO:0000256" key="5">
    <source>
        <dbReference type="ARBA" id="ARBA00034531"/>
    </source>
</evidence>
<dbReference type="GO" id="GO:0070733">
    <property type="term" value="F:AMPylase activity"/>
    <property type="evidence" value="ECO:0007669"/>
    <property type="project" value="UniProtKB-EC"/>
</dbReference>
<comment type="catalytic activity">
    <reaction evidence="7">
        <text>L-tyrosyl-[protein] + ATP = O-(5'-adenylyl)-L-tyrosyl-[protein] + diphosphate</text>
        <dbReference type="Rhea" id="RHEA:54288"/>
        <dbReference type="Rhea" id="RHEA-COMP:10136"/>
        <dbReference type="Rhea" id="RHEA-COMP:13846"/>
        <dbReference type="ChEBI" id="CHEBI:30616"/>
        <dbReference type="ChEBI" id="CHEBI:33019"/>
        <dbReference type="ChEBI" id="CHEBI:46858"/>
        <dbReference type="ChEBI" id="CHEBI:83624"/>
        <dbReference type="EC" id="2.7.7.108"/>
    </reaction>
</comment>
<dbReference type="InterPro" id="IPR033788">
    <property type="entry name" value="VbhA-like"/>
</dbReference>
<sequence>MNKDIINKFASFDEYLRQGEPSQKESAENWKTAIGLQAVDGLQPSAYLIDVAKRNIEGEISLDETRKLIDSYYQSKTVRTPKDEDEEEADKVSANIAKILASKTFAFNTNGYVSLHRRIFEGVFKHAGEIRQYDISKKEWVLEGDSVNYLNWEDLRRALDWDIEQEKNFSYKGLTDDEKIEHIAKFISGIWQIHAFREGNTRTTAIFTIQYLRSLGYEVNNEMFAKHSWYFRNALVRANYRNIQKGIDYSPIYLVRFFRNLLLKDGWVLKNRYLHIRPTDDWKEQPNLNSQTGSGQKNNFINKEGEENVPSLSQACPKFVPSSSQVEELIIRINKDYLSIGDIMNLFGLKNRTRFRKEYITPALAEGALEMKYPNTPRHPRQQYRMTELAKTWKEWYEKKNK</sequence>